<dbReference type="InterPro" id="IPR006638">
    <property type="entry name" value="Elp3/MiaA/NifB-like_rSAM"/>
</dbReference>
<dbReference type="SFLD" id="SFLDG01082">
    <property type="entry name" value="B12-binding_domain_containing"/>
    <property type="match status" value="1"/>
</dbReference>
<organism evidence="9 10">
    <name type="scientific">Candidatus Proximibacter danicus</name>
    <dbReference type="NCBI Taxonomy" id="2954365"/>
    <lineage>
        <taxon>Bacteria</taxon>
        <taxon>Pseudomonadati</taxon>
        <taxon>Pseudomonadota</taxon>
        <taxon>Betaproteobacteria</taxon>
        <taxon>Candidatus Proximibacter</taxon>
    </lineage>
</organism>
<dbReference type="SFLD" id="SFLDS00029">
    <property type="entry name" value="Radical_SAM"/>
    <property type="match status" value="1"/>
</dbReference>
<name>A0A9D7K1G7_9PROT</name>
<dbReference type="InterPro" id="IPR051198">
    <property type="entry name" value="BchE-like"/>
</dbReference>
<evidence type="ECO:0000259" key="8">
    <source>
        <dbReference type="PROSITE" id="PS51918"/>
    </source>
</evidence>
<evidence type="ECO:0000256" key="4">
    <source>
        <dbReference type="ARBA" id="ARBA00022691"/>
    </source>
</evidence>
<dbReference type="PROSITE" id="PS51918">
    <property type="entry name" value="RADICAL_SAM"/>
    <property type="match status" value="1"/>
</dbReference>
<dbReference type="SMART" id="SM00729">
    <property type="entry name" value="Elp3"/>
    <property type="match status" value="1"/>
</dbReference>
<dbReference type="GO" id="GO:0031419">
    <property type="term" value="F:cobalamin binding"/>
    <property type="evidence" value="ECO:0007669"/>
    <property type="project" value="InterPro"/>
</dbReference>
<evidence type="ECO:0000256" key="6">
    <source>
        <dbReference type="ARBA" id="ARBA00023004"/>
    </source>
</evidence>
<feature type="domain" description="Radical SAM core" evidence="8">
    <location>
        <begin position="180"/>
        <end position="412"/>
    </location>
</feature>
<dbReference type="InterPro" id="IPR007197">
    <property type="entry name" value="rSAM"/>
</dbReference>
<keyword evidence="3" id="KW-0808">Transferase</keyword>
<dbReference type="InterPro" id="IPR006158">
    <property type="entry name" value="Cobalamin-bd"/>
</dbReference>
<evidence type="ECO:0000256" key="3">
    <source>
        <dbReference type="ARBA" id="ARBA00022679"/>
    </source>
</evidence>
<dbReference type="PANTHER" id="PTHR43409">
    <property type="entry name" value="ANAEROBIC MAGNESIUM-PROTOPORPHYRIN IX MONOMETHYL ESTER CYCLASE-RELATED"/>
    <property type="match status" value="1"/>
</dbReference>
<dbReference type="SFLD" id="SFLDG01123">
    <property type="entry name" value="methyltransferase_(Class_B)"/>
    <property type="match status" value="1"/>
</dbReference>
<dbReference type="InterPro" id="IPR023404">
    <property type="entry name" value="rSAM_horseshoe"/>
</dbReference>
<keyword evidence="2" id="KW-0489">Methyltransferase</keyword>
<evidence type="ECO:0000256" key="7">
    <source>
        <dbReference type="ARBA" id="ARBA00023014"/>
    </source>
</evidence>
<dbReference type="EMBL" id="JADJUC010000002">
    <property type="protein sequence ID" value="MBK8523012.1"/>
    <property type="molecule type" value="Genomic_DNA"/>
</dbReference>
<dbReference type="CDD" id="cd01335">
    <property type="entry name" value="Radical_SAM"/>
    <property type="match status" value="1"/>
</dbReference>
<evidence type="ECO:0000256" key="2">
    <source>
        <dbReference type="ARBA" id="ARBA00022603"/>
    </source>
</evidence>
<comment type="cofactor">
    <cofactor evidence="1">
        <name>[4Fe-4S] cluster</name>
        <dbReference type="ChEBI" id="CHEBI:49883"/>
    </cofactor>
</comment>
<protein>
    <submittedName>
        <fullName evidence="9">B12-binding domain-containing radical SAM protein</fullName>
    </submittedName>
</protein>
<evidence type="ECO:0000256" key="5">
    <source>
        <dbReference type="ARBA" id="ARBA00022723"/>
    </source>
</evidence>
<dbReference type="Gene3D" id="3.80.30.20">
    <property type="entry name" value="tm_1862 like domain"/>
    <property type="match status" value="1"/>
</dbReference>
<keyword evidence="4" id="KW-0949">S-adenosyl-L-methionine</keyword>
<dbReference type="PANTHER" id="PTHR43409:SF7">
    <property type="entry name" value="BLL1977 PROTEIN"/>
    <property type="match status" value="1"/>
</dbReference>
<accession>A0A9D7K1G7</accession>
<evidence type="ECO:0000313" key="9">
    <source>
        <dbReference type="EMBL" id="MBK8523012.1"/>
    </source>
</evidence>
<keyword evidence="7" id="KW-0411">Iron-sulfur</keyword>
<proteinExistence type="predicted"/>
<keyword evidence="6" id="KW-0408">Iron</keyword>
<dbReference type="AlphaFoldDB" id="A0A9D7K1G7"/>
<dbReference type="InterPro" id="IPR034466">
    <property type="entry name" value="Methyltransferase_Class_B"/>
</dbReference>
<dbReference type="GO" id="GO:0051539">
    <property type="term" value="F:4 iron, 4 sulfur cluster binding"/>
    <property type="evidence" value="ECO:0007669"/>
    <property type="project" value="UniProtKB-KW"/>
</dbReference>
<dbReference type="Pfam" id="PF04055">
    <property type="entry name" value="Radical_SAM"/>
    <property type="match status" value="1"/>
</dbReference>
<dbReference type="GO" id="GO:0003824">
    <property type="term" value="F:catalytic activity"/>
    <property type="evidence" value="ECO:0007669"/>
    <property type="project" value="InterPro"/>
</dbReference>
<dbReference type="SUPFAM" id="SSF102114">
    <property type="entry name" value="Radical SAM enzymes"/>
    <property type="match status" value="1"/>
</dbReference>
<evidence type="ECO:0000313" key="10">
    <source>
        <dbReference type="Proteomes" id="UP000886689"/>
    </source>
</evidence>
<gene>
    <name evidence="9" type="ORF">IPL58_02150</name>
</gene>
<reference evidence="9" key="1">
    <citation type="submission" date="2020-10" db="EMBL/GenBank/DDBJ databases">
        <title>Connecting structure to function with the recovery of over 1000 high-quality activated sludge metagenome-assembled genomes encoding full-length rRNA genes using long-read sequencing.</title>
        <authorList>
            <person name="Singleton C.M."/>
            <person name="Petriglieri F."/>
            <person name="Kristensen J.M."/>
            <person name="Kirkegaard R.H."/>
            <person name="Michaelsen T.Y."/>
            <person name="Andersen M.H."/>
            <person name="Karst S.M."/>
            <person name="Dueholm M.S."/>
            <person name="Nielsen P.H."/>
            <person name="Albertsen M."/>
        </authorList>
    </citation>
    <scope>NUCLEOTIDE SEQUENCE</scope>
    <source>
        <strain evidence="9">Hirt_18-Q3-R61-65_BATAC.395</strain>
    </source>
</reference>
<dbReference type="GO" id="GO:0046872">
    <property type="term" value="F:metal ion binding"/>
    <property type="evidence" value="ECO:0007669"/>
    <property type="project" value="UniProtKB-KW"/>
</dbReference>
<dbReference type="Pfam" id="PF02310">
    <property type="entry name" value="B12-binding"/>
    <property type="match status" value="1"/>
</dbReference>
<comment type="caution">
    <text evidence="9">The sequence shown here is derived from an EMBL/GenBank/DDBJ whole genome shotgun (WGS) entry which is preliminary data.</text>
</comment>
<sequence length="428" mass="48327">MKPIRILLTVMPYEGEVQDRVTARFYKNKAVKYMPLGLLSLAASIPSHHEVAVLDAASRGLSLDETIAEIEAFAPDVLGLSVVTYRAWAMTEILRRTSAPIKVVGGPHATRNHAVIRRQGAHAVFVDDAELTFPAWLAQGCPAGVFFGGQVDLDRIALPARHLLDLDDYRIERNPDMLFDVGSLRLPMFSSKGCPYACIYCDVQQKQFNFKSARRCVEEFQNLIAMGTTSVHVLDDAFNVNRQRVSELASALIEAEITVDWSARGTVEVRESVIADLARAGCKRLHIGIESLDDNVLAYFKKASRYKHIEAFCRLCEKYGIDILGYFIVGAPGETEAYRQALPQRIRDLGIRLPFFNLLSPLAETPYYADLLRTGIFKRDYWKEYCANPVRDFIIPEVRTILEENELKSTIDDYVAYFKRDEMPIFVS</sequence>
<dbReference type="Proteomes" id="UP000886689">
    <property type="component" value="Unassembled WGS sequence"/>
</dbReference>
<dbReference type="InterPro" id="IPR058240">
    <property type="entry name" value="rSAM_sf"/>
</dbReference>
<evidence type="ECO:0000256" key="1">
    <source>
        <dbReference type="ARBA" id="ARBA00001966"/>
    </source>
</evidence>
<dbReference type="Gene3D" id="3.40.50.280">
    <property type="entry name" value="Cobalamin-binding domain"/>
    <property type="match status" value="1"/>
</dbReference>
<keyword evidence="5" id="KW-0479">Metal-binding</keyword>